<sequence length="66" mass="7617">MSPLQRLSQKVAKFIGNWIIALQLIENQIVIIRQNAQVDSYGTPPRKAEAQKVQEHYSVWKAIEQL</sequence>
<organism evidence="1 2">
    <name type="scientific">Bowmanella denitrificans</name>
    <dbReference type="NCBI Taxonomy" id="366582"/>
    <lineage>
        <taxon>Bacteria</taxon>
        <taxon>Pseudomonadati</taxon>
        <taxon>Pseudomonadota</taxon>
        <taxon>Gammaproteobacteria</taxon>
        <taxon>Alteromonadales</taxon>
        <taxon>Alteromonadaceae</taxon>
        <taxon>Bowmanella</taxon>
    </lineage>
</organism>
<evidence type="ECO:0000313" key="2">
    <source>
        <dbReference type="Proteomes" id="UP001501757"/>
    </source>
</evidence>
<evidence type="ECO:0000313" key="1">
    <source>
        <dbReference type="EMBL" id="GAA0362281.1"/>
    </source>
</evidence>
<proteinExistence type="predicted"/>
<comment type="caution">
    <text evidence="1">The sequence shown here is derived from an EMBL/GenBank/DDBJ whole genome shotgun (WGS) entry which is preliminary data.</text>
</comment>
<dbReference type="RefSeq" id="WP_343845773.1">
    <property type="nucleotide sequence ID" value="NZ_BAAAEI010000015.1"/>
</dbReference>
<name>A0ABP3H5E5_9ALTE</name>
<keyword evidence="2" id="KW-1185">Reference proteome</keyword>
<protein>
    <submittedName>
        <fullName evidence="1">Uncharacterized protein</fullName>
    </submittedName>
</protein>
<gene>
    <name evidence="1" type="ORF">GCM10009092_28300</name>
</gene>
<reference evidence="2" key="1">
    <citation type="journal article" date="2019" name="Int. J. Syst. Evol. Microbiol.">
        <title>The Global Catalogue of Microorganisms (GCM) 10K type strain sequencing project: providing services to taxonomists for standard genome sequencing and annotation.</title>
        <authorList>
            <consortium name="The Broad Institute Genomics Platform"/>
            <consortium name="The Broad Institute Genome Sequencing Center for Infectious Disease"/>
            <person name="Wu L."/>
            <person name="Ma J."/>
        </authorList>
    </citation>
    <scope>NUCLEOTIDE SEQUENCE [LARGE SCALE GENOMIC DNA]</scope>
    <source>
        <strain evidence="2">JCM 13378</strain>
    </source>
</reference>
<accession>A0ABP3H5E5</accession>
<dbReference type="EMBL" id="BAAAEI010000015">
    <property type="protein sequence ID" value="GAA0362281.1"/>
    <property type="molecule type" value="Genomic_DNA"/>
</dbReference>
<dbReference type="Proteomes" id="UP001501757">
    <property type="component" value="Unassembled WGS sequence"/>
</dbReference>